<dbReference type="InterPro" id="IPR036291">
    <property type="entry name" value="NAD(P)-bd_dom_sf"/>
</dbReference>
<dbReference type="AlphaFoldDB" id="A0A1S1Q9P7"/>
<name>A0A1S1Q9P7_9ACTN</name>
<proteinExistence type="inferred from homology"/>
<evidence type="ECO:0000256" key="1">
    <source>
        <dbReference type="ARBA" id="ARBA00006484"/>
    </source>
</evidence>
<reference evidence="7" key="1">
    <citation type="submission" date="2016-07" db="EMBL/GenBank/DDBJ databases">
        <title>Frankia sp. NRRL B-16219 Genome sequencing.</title>
        <authorList>
            <person name="Ghodhbane-Gtari F."/>
            <person name="Swanson E."/>
            <person name="Gueddou A."/>
            <person name="Louati M."/>
            <person name="Nouioui I."/>
            <person name="Hezbri K."/>
            <person name="Abebe-Akele F."/>
            <person name="Simpson S."/>
            <person name="Morris K."/>
            <person name="Thomas K."/>
            <person name="Gtari M."/>
            <person name="Tisa L.S."/>
        </authorList>
    </citation>
    <scope>NUCLEOTIDE SEQUENCE [LARGE SCALE GENOMIC DNA]</scope>
    <source>
        <strain evidence="7">NRRL B-16219</strain>
    </source>
</reference>
<evidence type="ECO:0000256" key="2">
    <source>
        <dbReference type="ARBA" id="ARBA00023002"/>
    </source>
</evidence>
<dbReference type="SMART" id="SM00822">
    <property type="entry name" value="PKS_KR"/>
    <property type="match status" value="1"/>
</dbReference>
<dbReference type="InterPro" id="IPR057326">
    <property type="entry name" value="KR_dom"/>
</dbReference>
<organism evidence="6 7">
    <name type="scientific">Parafrankia soli</name>
    <dbReference type="NCBI Taxonomy" id="2599596"/>
    <lineage>
        <taxon>Bacteria</taxon>
        <taxon>Bacillati</taxon>
        <taxon>Actinomycetota</taxon>
        <taxon>Actinomycetes</taxon>
        <taxon>Frankiales</taxon>
        <taxon>Frankiaceae</taxon>
        <taxon>Parafrankia</taxon>
    </lineage>
</organism>
<protein>
    <recommendedName>
        <fullName evidence="3">2,3-dihydro-2,3-dihydroxybenzoate dehydrogenase</fullName>
        <ecNumber evidence="3">1.3.1.28</ecNumber>
    </recommendedName>
</protein>
<dbReference type="SUPFAM" id="SSF51735">
    <property type="entry name" value="NAD(P)-binding Rossmann-fold domains"/>
    <property type="match status" value="1"/>
</dbReference>
<evidence type="ECO:0000259" key="5">
    <source>
        <dbReference type="SMART" id="SM00822"/>
    </source>
</evidence>
<gene>
    <name evidence="6" type="ORF">BBK14_16800</name>
</gene>
<evidence type="ECO:0000256" key="3">
    <source>
        <dbReference type="NCBIfam" id="TIGR04316"/>
    </source>
</evidence>
<feature type="domain" description="Ketoreductase" evidence="5">
    <location>
        <begin position="3"/>
        <end position="181"/>
    </location>
</feature>
<comment type="similarity">
    <text evidence="1 4">Belongs to the short-chain dehydrogenases/reductases (SDR) family.</text>
</comment>
<dbReference type="EMBL" id="MAXA01000180">
    <property type="protein sequence ID" value="OHV30309.1"/>
    <property type="molecule type" value="Genomic_DNA"/>
</dbReference>
<dbReference type="PROSITE" id="PS00061">
    <property type="entry name" value="ADH_SHORT"/>
    <property type="match status" value="1"/>
</dbReference>
<dbReference type="Pfam" id="PF00106">
    <property type="entry name" value="adh_short"/>
    <property type="match status" value="1"/>
</dbReference>
<keyword evidence="7" id="KW-1185">Reference proteome</keyword>
<accession>A0A1S1Q9P7</accession>
<evidence type="ECO:0000313" key="7">
    <source>
        <dbReference type="Proteomes" id="UP000179769"/>
    </source>
</evidence>
<evidence type="ECO:0000313" key="6">
    <source>
        <dbReference type="EMBL" id="OHV30309.1"/>
    </source>
</evidence>
<evidence type="ECO:0000256" key="4">
    <source>
        <dbReference type="RuleBase" id="RU000363"/>
    </source>
</evidence>
<dbReference type="PANTHER" id="PTHR42760">
    <property type="entry name" value="SHORT-CHAIN DEHYDROGENASES/REDUCTASES FAMILY MEMBER"/>
    <property type="match status" value="1"/>
</dbReference>
<dbReference type="InterPro" id="IPR002347">
    <property type="entry name" value="SDR_fam"/>
</dbReference>
<sequence>MTLVTGAAGGIGASVARSLAVGGTPVALVDSSAEPLWRLADELAGAGRRVLAVAADVTVSADVDAAVAKVEAELGAIGGLVNAAGVLRTGAVTALADEDWEQTLAVNAGGVFHVCRAVARRMVPRGAGSIVTVASNAARTPRTGMAAYAASKAAATMITKVLGLELAGHGIRCNIVAPGSTRTPMLTALAGDAAERASIEGTAATFRLGIPTGRIAEPDQIADAVLFLLSDRAAQITLHELTVDGGATLGA</sequence>
<dbReference type="NCBIfam" id="TIGR04316">
    <property type="entry name" value="dhbA_paeA"/>
    <property type="match status" value="1"/>
</dbReference>
<dbReference type="FunFam" id="3.40.50.720:FF:000084">
    <property type="entry name" value="Short-chain dehydrogenase reductase"/>
    <property type="match status" value="1"/>
</dbReference>
<dbReference type="Gene3D" id="3.40.50.720">
    <property type="entry name" value="NAD(P)-binding Rossmann-like Domain"/>
    <property type="match status" value="1"/>
</dbReference>
<dbReference type="GO" id="GO:0008667">
    <property type="term" value="F:2,3-dihydro-2,3-dihydroxybenzoate dehydrogenase activity"/>
    <property type="evidence" value="ECO:0007669"/>
    <property type="project" value="UniProtKB-UniRule"/>
</dbReference>
<dbReference type="PRINTS" id="PR00080">
    <property type="entry name" value="SDRFAMILY"/>
</dbReference>
<dbReference type="InterPro" id="IPR020904">
    <property type="entry name" value="Sc_DH/Rdtase_CS"/>
</dbReference>
<keyword evidence="2" id="KW-0560">Oxidoreductase</keyword>
<dbReference type="GO" id="GO:0019290">
    <property type="term" value="P:siderophore biosynthetic process"/>
    <property type="evidence" value="ECO:0007669"/>
    <property type="project" value="InterPro"/>
</dbReference>
<dbReference type="EC" id="1.3.1.28" evidence="3"/>
<dbReference type="PRINTS" id="PR01397">
    <property type="entry name" value="DHBDHDRGNASE"/>
</dbReference>
<dbReference type="InterPro" id="IPR003560">
    <property type="entry name" value="DHB_DH"/>
</dbReference>
<comment type="caution">
    <text evidence="6">The sequence shown here is derived from an EMBL/GenBank/DDBJ whole genome shotgun (WGS) entry which is preliminary data.</text>
</comment>
<dbReference type="Proteomes" id="UP000179769">
    <property type="component" value="Unassembled WGS sequence"/>
</dbReference>
<dbReference type="PANTHER" id="PTHR42760:SF115">
    <property type="entry name" value="3-OXOACYL-[ACYL-CARRIER-PROTEIN] REDUCTASE FABG"/>
    <property type="match status" value="1"/>
</dbReference>
<dbReference type="GO" id="GO:0016616">
    <property type="term" value="F:oxidoreductase activity, acting on the CH-OH group of donors, NAD or NADP as acceptor"/>
    <property type="evidence" value="ECO:0007669"/>
    <property type="project" value="TreeGrafter"/>
</dbReference>